<dbReference type="GO" id="GO:0004639">
    <property type="term" value="F:phosphoribosylaminoimidazolesuccinocarboxamide synthase activity"/>
    <property type="evidence" value="ECO:0007669"/>
    <property type="project" value="UniProtKB-UniRule"/>
</dbReference>
<evidence type="ECO:0000256" key="6">
    <source>
        <dbReference type="ARBA" id="ARBA00022840"/>
    </source>
</evidence>
<dbReference type="EMBL" id="FRAU01000003">
    <property type="protein sequence ID" value="SHK46270.1"/>
    <property type="molecule type" value="Genomic_DNA"/>
</dbReference>
<dbReference type="OrthoDB" id="9801549at2"/>
<evidence type="ECO:0000256" key="5">
    <source>
        <dbReference type="ARBA" id="ARBA00022755"/>
    </source>
</evidence>
<evidence type="ECO:0000256" key="3">
    <source>
        <dbReference type="ARBA" id="ARBA00022598"/>
    </source>
</evidence>
<dbReference type="HAMAP" id="MF_00137">
    <property type="entry name" value="SAICAR_synth"/>
    <property type="match status" value="1"/>
</dbReference>
<name>A0A1M6SNQ7_9BACT</name>
<dbReference type="CDD" id="cd01414">
    <property type="entry name" value="SAICAR_synt_Sc"/>
    <property type="match status" value="1"/>
</dbReference>
<dbReference type="RefSeq" id="WP_072715024.1">
    <property type="nucleotide sequence ID" value="NZ_FRAU01000003.1"/>
</dbReference>
<keyword evidence="4 8" id="KW-0547">Nucleotide-binding</keyword>
<accession>A0A1M6SNQ7</accession>
<dbReference type="EC" id="6.3.2.6" evidence="8"/>
<organism evidence="10 11">
    <name type="scientific">Rhodothermus profundi</name>
    <dbReference type="NCBI Taxonomy" id="633813"/>
    <lineage>
        <taxon>Bacteria</taxon>
        <taxon>Pseudomonadati</taxon>
        <taxon>Rhodothermota</taxon>
        <taxon>Rhodothermia</taxon>
        <taxon>Rhodothermales</taxon>
        <taxon>Rhodothermaceae</taxon>
        <taxon>Rhodothermus</taxon>
    </lineage>
</organism>
<dbReference type="STRING" id="633813.SAMN04488087_1161"/>
<dbReference type="UniPathway" id="UPA00074">
    <property type="reaction ID" value="UER00131"/>
</dbReference>
<dbReference type="GO" id="GO:0006189">
    <property type="term" value="P:'de novo' IMP biosynthetic process"/>
    <property type="evidence" value="ECO:0007669"/>
    <property type="project" value="UniProtKB-UniRule"/>
</dbReference>
<dbReference type="PANTHER" id="PTHR43700">
    <property type="entry name" value="PHOSPHORIBOSYLAMINOIMIDAZOLE-SUCCINOCARBOXAMIDE SYNTHASE"/>
    <property type="match status" value="1"/>
</dbReference>
<feature type="domain" description="SAICAR synthetase/ADE2 N-terminal" evidence="9">
    <location>
        <begin position="27"/>
        <end position="262"/>
    </location>
</feature>
<comment type="similarity">
    <text evidence="2 8">Belongs to the SAICAR synthetase family.</text>
</comment>
<proteinExistence type="inferred from homology"/>
<keyword evidence="11" id="KW-1185">Reference proteome</keyword>
<dbReference type="PANTHER" id="PTHR43700:SF1">
    <property type="entry name" value="PHOSPHORIBOSYLAMINOIMIDAZOLE-SUCCINOCARBOXAMIDE SYNTHASE"/>
    <property type="match status" value="1"/>
</dbReference>
<dbReference type="Proteomes" id="UP000185812">
    <property type="component" value="Unassembled WGS sequence"/>
</dbReference>
<evidence type="ECO:0000256" key="8">
    <source>
        <dbReference type="HAMAP-Rule" id="MF_00137"/>
    </source>
</evidence>
<evidence type="ECO:0000256" key="7">
    <source>
        <dbReference type="ARBA" id="ARBA00048475"/>
    </source>
</evidence>
<dbReference type="SUPFAM" id="SSF56104">
    <property type="entry name" value="SAICAR synthase-like"/>
    <property type="match status" value="1"/>
</dbReference>
<dbReference type="FunFam" id="3.30.200.20:FF:000199">
    <property type="entry name" value="Phosphoribosylaminoimidazole-succinocarboxamide synthase"/>
    <property type="match status" value="1"/>
</dbReference>
<dbReference type="InterPro" id="IPR028923">
    <property type="entry name" value="SAICAR_synt/ADE2_N"/>
</dbReference>
<keyword evidence="3 8" id="KW-0436">Ligase</keyword>
<dbReference type="GO" id="GO:0005737">
    <property type="term" value="C:cytoplasm"/>
    <property type="evidence" value="ECO:0007669"/>
    <property type="project" value="TreeGrafter"/>
</dbReference>
<dbReference type="InterPro" id="IPR018236">
    <property type="entry name" value="SAICAR_synthetase_CS"/>
</dbReference>
<evidence type="ECO:0000259" key="9">
    <source>
        <dbReference type="Pfam" id="PF01259"/>
    </source>
</evidence>
<dbReference type="NCBIfam" id="NF010568">
    <property type="entry name" value="PRK13961.1"/>
    <property type="match status" value="1"/>
</dbReference>
<evidence type="ECO:0000256" key="1">
    <source>
        <dbReference type="ARBA" id="ARBA00004672"/>
    </source>
</evidence>
<reference evidence="11" key="1">
    <citation type="submission" date="2016-11" db="EMBL/GenBank/DDBJ databases">
        <authorList>
            <person name="Varghese N."/>
            <person name="Submissions S."/>
        </authorList>
    </citation>
    <scope>NUCLEOTIDE SEQUENCE [LARGE SCALE GENOMIC DNA]</scope>
    <source>
        <strain evidence="11">DSM 22212</strain>
    </source>
</reference>
<keyword evidence="6 8" id="KW-0067">ATP-binding</keyword>
<dbReference type="InterPro" id="IPR001636">
    <property type="entry name" value="SAICAR_synth"/>
</dbReference>
<dbReference type="PROSITE" id="PS01058">
    <property type="entry name" value="SAICAR_SYNTHETASE_2"/>
    <property type="match status" value="1"/>
</dbReference>
<evidence type="ECO:0000313" key="11">
    <source>
        <dbReference type="Proteomes" id="UP000185812"/>
    </source>
</evidence>
<dbReference type="GO" id="GO:0005524">
    <property type="term" value="F:ATP binding"/>
    <property type="evidence" value="ECO:0007669"/>
    <property type="project" value="UniProtKB-KW"/>
</dbReference>
<evidence type="ECO:0000256" key="2">
    <source>
        <dbReference type="ARBA" id="ARBA00010190"/>
    </source>
</evidence>
<dbReference type="Pfam" id="PF01259">
    <property type="entry name" value="SAICAR_synt"/>
    <property type="match status" value="1"/>
</dbReference>
<protein>
    <recommendedName>
        <fullName evidence="8">Phosphoribosylaminoimidazole-succinocarboxamide synthase</fullName>
        <ecNumber evidence="8">6.3.2.6</ecNumber>
    </recommendedName>
    <alternativeName>
        <fullName evidence="8">SAICAR synthetase</fullName>
    </alternativeName>
</protein>
<dbReference type="Gene3D" id="3.30.470.20">
    <property type="entry name" value="ATP-grasp fold, B domain"/>
    <property type="match status" value="1"/>
</dbReference>
<evidence type="ECO:0000313" key="10">
    <source>
        <dbReference type="EMBL" id="SHK46270.1"/>
    </source>
</evidence>
<comment type="catalytic activity">
    <reaction evidence="7 8">
        <text>5-amino-1-(5-phospho-D-ribosyl)imidazole-4-carboxylate + L-aspartate + ATP = (2S)-2-[5-amino-1-(5-phospho-beta-D-ribosyl)imidazole-4-carboxamido]succinate + ADP + phosphate + 2 H(+)</text>
        <dbReference type="Rhea" id="RHEA:22628"/>
        <dbReference type="ChEBI" id="CHEBI:15378"/>
        <dbReference type="ChEBI" id="CHEBI:29991"/>
        <dbReference type="ChEBI" id="CHEBI:30616"/>
        <dbReference type="ChEBI" id="CHEBI:43474"/>
        <dbReference type="ChEBI" id="CHEBI:58443"/>
        <dbReference type="ChEBI" id="CHEBI:77657"/>
        <dbReference type="ChEBI" id="CHEBI:456216"/>
        <dbReference type="EC" id="6.3.2.6"/>
    </reaction>
</comment>
<dbReference type="NCBIfam" id="NF009251">
    <property type="entry name" value="PRK12607.1"/>
    <property type="match status" value="1"/>
</dbReference>
<dbReference type="AlphaFoldDB" id="A0A1M6SNQ7"/>
<keyword evidence="5 8" id="KW-0658">Purine biosynthesis</keyword>
<evidence type="ECO:0000256" key="4">
    <source>
        <dbReference type="ARBA" id="ARBA00022741"/>
    </source>
</evidence>
<comment type="pathway">
    <text evidence="1 8">Purine metabolism; IMP biosynthesis via de novo pathway; 5-amino-1-(5-phospho-D-ribosyl)imidazole-4-carboxamide from 5-amino-1-(5-phospho-D-ribosyl)imidazole-4-carboxylate: step 1/2.</text>
</comment>
<dbReference type="Gene3D" id="3.30.200.20">
    <property type="entry name" value="Phosphorylase Kinase, domain 1"/>
    <property type="match status" value="1"/>
</dbReference>
<gene>
    <name evidence="8" type="primary">purC</name>
    <name evidence="10" type="ORF">SAMN04488087_1161</name>
</gene>
<sequence>MITETLLQAQLERTLRETNLRELGPPYRGKVRDVYTVDEHLVIVTTDRISAFDHILRQTIPFKGQVLNQLAAYFFRHTADLVPNHVEAVPDPNVTVARRCRPIPIEFVVRGYLAGHAWRVYQSGQRELCGKRLPEGLVQNARLPEPILTPATKATEGHDEDISREEILARGLLDADTFDRIEAMALALYRRGAEMAAQRGLILVDTKYEFGIDEEGTIRLIDEVHTPDSSRYFYADEYEERLRKGLPQRQLSKEFVREWLMARGFMGQPGQQLPDLPDEVRVEIARRYIEVYEQLTGEPFQPDTHPDPEQRIRENLATLPLLQPQLSR</sequence>
<dbReference type="FunFam" id="3.30.470.20:FF:000015">
    <property type="entry name" value="Phosphoribosylaminoimidazole-succinocarboxamide synthase"/>
    <property type="match status" value="1"/>
</dbReference>
<dbReference type="NCBIfam" id="TIGR00081">
    <property type="entry name" value="purC"/>
    <property type="match status" value="1"/>
</dbReference>